<gene>
    <name evidence="2" type="ORF">RHTO0S_12e03884g</name>
</gene>
<dbReference type="EMBL" id="LK052947">
    <property type="protein sequence ID" value="CDR46380.1"/>
    <property type="molecule type" value="Genomic_DNA"/>
</dbReference>
<accession>A0A061B8Y5</accession>
<dbReference type="Gene3D" id="2.120.10.30">
    <property type="entry name" value="TolB, C-terminal domain"/>
    <property type="match status" value="1"/>
</dbReference>
<dbReference type="InterPro" id="IPR051288">
    <property type="entry name" value="Serum_paraoxonase/arylesterase"/>
</dbReference>
<protein>
    <submittedName>
        <fullName evidence="2">RHTO0S12e03884g1_1</fullName>
    </submittedName>
</protein>
<dbReference type="OrthoDB" id="5307922at2759"/>
<dbReference type="SUPFAM" id="SSF63829">
    <property type="entry name" value="Calcium-dependent phosphotriesterase"/>
    <property type="match status" value="1"/>
</dbReference>
<reference evidence="2" key="1">
    <citation type="journal article" date="2014" name="Genome Announc.">
        <title>Draft genome sequence of Rhodosporidium toruloides CECT1137, an oleaginous yeast of biotechnological interest.</title>
        <authorList>
            <person name="Morin N."/>
            <person name="Calcas X."/>
            <person name="Devillers H."/>
            <person name="Durrens P."/>
            <person name="Sherman D.J."/>
            <person name="Nicaud J.-M."/>
            <person name="Neuveglise C."/>
        </authorList>
    </citation>
    <scope>NUCLEOTIDE SEQUENCE</scope>
    <source>
        <strain evidence="2">CECT1137</strain>
    </source>
</reference>
<organism evidence="2">
    <name type="scientific">Rhodotorula toruloides</name>
    <name type="common">Yeast</name>
    <name type="synonym">Rhodosporidium toruloides</name>
    <dbReference type="NCBI Taxonomy" id="5286"/>
    <lineage>
        <taxon>Eukaryota</taxon>
        <taxon>Fungi</taxon>
        <taxon>Dikarya</taxon>
        <taxon>Basidiomycota</taxon>
        <taxon>Pucciniomycotina</taxon>
        <taxon>Microbotryomycetes</taxon>
        <taxon>Sporidiobolales</taxon>
        <taxon>Sporidiobolaceae</taxon>
        <taxon>Rhodotorula</taxon>
    </lineage>
</organism>
<evidence type="ECO:0000256" key="1">
    <source>
        <dbReference type="SAM" id="MobiDB-lite"/>
    </source>
</evidence>
<sequence length="515" mass="56072">MRPQTSSSTAASPSVPRLFPRTRSSQNLLRCAHFLPLLLFLSTTTFIRNLPFHLSPPSLPAQYARFPSSASSSSSAALRHTTLHSSPSLSPADRLAFCEDALLFRPSSRPPTASAPDLALLSCDPSRREWNTVMGPLADPYAGGGGLWVVDPLEGKVRRVEMEWEEVREGTGEFHPLGIEVERTEEGEDRLFVVNHRANRSTIEIFTLSRSPANSDPLAFTATHLATLSHPSFTGAPNSLAAYSSNSFFLSHDHRFNRRSSLVFARLANAVETIFALPLSGVDFVRFDLPRHGQEAKVEVERVISGVAFANGLALSPAKDTLVVASTTRRQLLFYRIDPASPSAAPRLELIRTVSLPFLVDNLSVLSSSSQTSGVHSPEDETFVVVAAGHPSYLALLSAAHRLSFDSGPPSPLASLAAAVGLKRLAEWRLKYDWREQDGGSWVVAVPHPLSSLSSRGQEEEWETVFQSRGRPEEGGFGGSTTAVSGEGEGRGRWIVVTGLYAEGVRLVRERERGE</sequence>
<proteinExistence type="predicted"/>
<dbReference type="PANTHER" id="PTHR11799">
    <property type="entry name" value="PARAOXONASE"/>
    <property type="match status" value="1"/>
</dbReference>
<dbReference type="InterPro" id="IPR011042">
    <property type="entry name" value="6-blade_b-propeller_TolB-like"/>
</dbReference>
<dbReference type="AlphaFoldDB" id="A0A061B8Y5"/>
<feature type="region of interest" description="Disordered" evidence="1">
    <location>
        <begin position="467"/>
        <end position="488"/>
    </location>
</feature>
<dbReference type="PANTHER" id="PTHR11799:SF30">
    <property type="entry name" value="SERUM PARAOXONASE_ARYLESTERASE 2"/>
    <property type="match status" value="1"/>
</dbReference>
<evidence type="ECO:0000313" key="2">
    <source>
        <dbReference type="EMBL" id="CDR46380.1"/>
    </source>
</evidence>
<name>A0A061B8Y5_RHOTO</name>